<dbReference type="AlphaFoldDB" id="A0AAE1I393"/>
<dbReference type="Gene3D" id="3.20.20.80">
    <property type="entry name" value="Glycosidases"/>
    <property type="match status" value="1"/>
</dbReference>
<name>A0AAE1I393_9NEOP</name>
<evidence type="ECO:0000256" key="3">
    <source>
        <dbReference type="ARBA" id="ARBA00023295"/>
    </source>
</evidence>
<keyword evidence="2" id="KW-0378">Hydrolase</keyword>
<evidence type="ECO:0000256" key="4">
    <source>
        <dbReference type="RuleBase" id="RU003690"/>
    </source>
</evidence>
<organism evidence="5 6">
    <name type="scientific">Frankliniella fusca</name>
    <dbReference type="NCBI Taxonomy" id="407009"/>
    <lineage>
        <taxon>Eukaryota</taxon>
        <taxon>Metazoa</taxon>
        <taxon>Ecdysozoa</taxon>
        <taxon>Arthropoda</taxon>
        <taxon>Hexapoda</taxon>
        <taxon>Insecta</taxon>
        <taxon>Pterygota</taxon>
        <taxon>Neoptera</taxon>
        <taxon>Paraneoptera</taxon>
        <taxon>Thysanoptera</taxon>
        <taxon>Terebrantia</taxon>
        <taxon>Thripoidea</taxon>
        <taxon>Thripidae</taxon>
        <taxon>Frankliniella</taxon>
    </lineage>
</organism>
<gene>
    <name evidence="5" type="ORF">KUF71_006563</name>
</gene>
<evidence type="ECO:0000256" key="1">
    <source>
        <dbReference type="ARBA" id="ARBA00010838"/>
    </source>
</evidence>
<keyword evidence="3" id="KW-0326">Glycosidase</keyword>
<dbReference type="PRINTS" id="PR00131">
    <property type="entry name" value="GLHYDRLASE1"/>
</dbReference>
<accession>A0AAE1I393</accession>
<dbReference type="EMBL" id="JAHWGI010001426">
    <property type="protein sequence ID" value="KAK3931545.1"/>
    <property type="molecule type" value="Genomic_DNA"/>
</dbReference>
<dbReference type="InterPro" id="IPR017853">
    <property type="entry name" value="GH"/>
</dbReference>
<sequence>MDWAQHLPGSFLNFGENADVAADHYHRFREDLDLAKDMKFTSHRFSISWSRVLPTGGTDNVNEEGVKFYKDYIDKVISNGMEPMVTMLHFDQPLTVEKATGGWAYPEMIDKYVKYAEFLFQTFGDKVKYWNTINEPNMYCNYFGVFSSLITPGTVPKEENQFHRCLHNIILAHMRSYKLYKEKYEPTQNGKVGTSVLMWPAVPNTTQSQDVMAAETFNQVFAGTLLHPLVFGDYPPIVRYLAGIRDKEDANSEPLLPQFTAEEKAILAGGVTDFIALNLYSACNIRYNANASASGGKMATLLGPVMKEMPFVEVIGLGDFSQVDESLMKNALIWTWGTYHVPIIIAENGYADTKHAGVNDTARAAYHSTNLRSLVRTVKEYGVEVLAYYIWSLLDVFEFTAGYSQRPFGLIHVDYKTGSLNRTLKASAQFFIELNETGRVPYVPVPGEGTASLSTTSFVTTELLLVTVWVAIAQGL</sequence>
<evidence type="ECO:0000313" key="6">
    <source>
        <dbReference type="Proteomes" id="UP001219518"/>
    </source>
</evidence>
<keyword evidence="6" id="KW-1185">Reference proteome</keyword>
<proteinExistence type="inferred from homology"/>
<dbReference type="Pfam" id="PF00232">
    <property type="entry name" value="Glyco_hydro_1"/>
    <property type="match status" value="1"/>
</dbReference>
<evidence type="ECO:0000313" key="5">
    <source>
        <dbReference type="EMBL" id="KAK3931545.1"/>
    </source>
</evidence>
<dbReference type="GO" id="GO:0008422">
    <property type="term" value="F:beta-glucosidase activity"/>
    <property type="evidence" value="ECO:0007669"/>
    <property type="project" value="TreeGrafter"/>
</dbReference>
<dbReference type="PANTHER" id="PTHR10353">
    <property type="entry name" value="GLYCOSYL HYDROLASE"/>
    <property type="match status" value="1"/>
</dbReference>
<evidence type="ECO:0000256" key="2">
    <source>
        <dbReference type="ARBA" id="ARBA00022801"/>
    </source>
</evidence>
<reference evidence="5" key="2">
    <citation type="journal article" date="2023" name="BMC Genomics">
        <title>Pest status, molecular evolution, and epigenetic factors derived from the genome assembly of Frankliniella fusca, a thysanopteran phytovirus vector.</title>
        <authorList>
            <person name="Catto M.A."/>
            <person name="Labadie P.E."/>
            <person name="Jacobson A.L."/>
            <person name="Kennedy G.G."/>
            <person name="Srinivasan R."/>
            <person name="Hunt B.G."/>
        </authorList>
    </citation>
    <scope>NUCLEOTIDE SEQUENCE</scope>
    <source>
        <strain evidence="5">PL_HMW_Pooled</strain>
    </source>
</reference>
<dbReference type="GO" id="GO:0005975">
    <property type="term" value="P:carbohydrate metabolic process"/>
    <property type="evidence" value="ECO:0007669"/>
    <property type="project" value="InterPro"/>
</dbReference>
<dbReference type="PANTHER" id="PTHR10353:SF36">
    <property type="entry name" value="LP05116P"/>
    <property type="match status" value="1"/>
</dbReference>
<comment type="caution">
    <text evidence="5">The sequence shown here is derived from an EMBL/GenBank/DDBJ whole genome shotgun (WGS) entry which is preliminary data.</text>
</comment>
<protein>
    <submittedName>
        <fullName evidence="5">Beta-glucosidase 42</fullName>
    </submittedName>
</protein>
<dbReference type="Proteomes" id="UP001219518">
    <property type="component" value="Unassembled WGS sequence"/>
</dbReference>
<comment type="similarity">
    <text evidence="1 4">Belongs to the glycosyl hydrolase 1 family.</text>
</comment>
<dbReference type="InterPro" id="IPR001360">
    <property type="entry name" value="Glyco_hydro_1"/>
</dbReference>
<dbReference type="SUPFAM" id="SSF51445">
    <property type="entry name" value="(Trans)glycosidases"/>
    <property type="match status" value="1"/>
</dbReference>
<reference evidence="5" key="1">
    <citation type="submission" date="2021-07" db="EMBL/GenBank/DDBJ databases">
        <authorList>
            <person name="Catto M.A."/>
            <person name="Jacobson A."/>
            <person name="Kennedy G."/>
            <person name="Labadie P."/>
            <person name="Hunt B.G."/>
            <person name="Srinivasan R."/>
        </authorList>
    </citation>
    <scope>NUCLEOTIDE SEQUENCE</scope>
    <source>
        <strain evidence="5">PL_HMW_Pooled</strain>
        <tissue evidence="5">Head</tissue>
    </source>
</reference>